<evidence type="ECO:0000256" key="9">
    <source>
        <dbReference type="SAM" id="MobiDB-lite"/>
    </source>
</evidence>
<keyword evidence="4" id="KW-0378">Hydrolase</keyword>
<organism evidence="12 13">
    <name type="scientific">Synchytrium microbalum</name>
    <dbReference type="NCBI Taxonomy" id="1806994"/>
    <lineage>
        <taxon>Eukaryota</taxon>
        <taxon>Fungi</taxon>
        <taxon>Fungi incertae sedis</taxon>
        <taxon>Chytridiomycota</taxon>
        <taxon>Chytridiomycota incertae sedis</taxon>
        <taxon>Chytridiomycetes</taxon>
        <taxon>Synchytriales</taxon>
        <taxon>Synchytriaceae</taxon>
        <taxon>Synchytrium</taxon>
    </lineage>
</organism>
<name>A0A507BSG6_9FUNG</name>
<comment type="similarity">
    <text evidence="2">Belongs to the glycosyl hydrolase 9 (cellulase E) family.</text>
</comment>
<evidence type="ECO:0000313" key="12">
    <source>
        <dbReference type="EMBL" id="TPX30612.1"/>
    </source>
</evidence>
<dbReference type="STRING" id="1806994.A0A507BSG6"/>
<keyword evidence="5" id="KW-0136">Cellulose degradation</keyword>
<evidence type="ECO:0000256" key="5">
    <source>
        <dbReference type="ARBA" id="ARBA00023001"/>
    </source>
</evidence>
<feature type="signal peptide" evidence="10">
    <location>
        <begin position="1"/>
        <end position="24"/>
    </location>
</feature>
<evidence type="ECO:0000313" key="13">
    <source>
        <dbReference type="Proteomes" id="UP000319731"/>
    </source>
</evidence>
<evidence type="ECO:0000256" key="6">
    <source>
        <dbReference type="ARBA" id="ARBA00023277"/>
    </source>
</evidence>
<keyword evidence="13" id="KW-1185">Reference proteome</keyword>
<accession>A0A507BSG6</accession>
<feature type="chain" id="PRO_5021210351" description="cellulase" evidence="10">
    <location>
        <begin position="25"/>
        <end position="512"/>
    </location>
</feature>
<dbReference type="InterPro" id="IPR001701">
    <property type="entry name" value="Glyco_hydro_9"/>
</dbReference>
<gene>
    <name evidence="12" type="ORF">SmJEL517_g05867</name>
</gene>
<feature type="domain" description="Glycoside hydrolase family 9" evidence="11">
    <location>
        <begin position="68"/>
        <end position="494"/>
    </location>
</feature>
<keyword evidence="10" id="KW-0732">Signal</keyword>
<dbReference type="GeneID" id="42007090"/>
<reference evidence="12 13" key="1">
    <citation type="journal article" date="2019" name="Sci. Rep.">
        <title>Comparative genomics of chytrid fungi reveal insights into the obligate biotrophic and pathogenic lifestyle of Synchytrium endobioticum.</title>
        <authorList>
            <person name="van de Vossenberg B.T.L.H."/>
            <person name="Warris S."/>
            <person name="Nguyen H.D.T."/>
            <person name="van Gent-Pelzer M.P.E."/>
            <person name="Joly D.L."/>
            <person name="van de Geest H.C."/>
            <person name="Bonants P.J.M."/>
            <person name="Smith D.S."/>
            <person name="Levesque C.A."/>
            <person name="van der Lee T.A.J."/>
        </authorList>
    </citation>
    <scope>NUCLEOTIDE SEQUENCE [LARGE SCALE GENOMIC DNA]</scope>
    <source>
        <strain evidence="12 13">JEL517</strain>
    </source>
</reference>
<dbReference type="GO" id="GO:0030245">
    <property type="term" value="P:cellulose catabolic process"/>
    <property type="evidence" value="ECO:0007669"/>
    <property type="project" value="UniProtKB-KW"/>
</dbReference>
<dbReference type="RefSeq" id="XP_031022238.1">
    <property type="nucleotide sequence ID" value="XM_031171793.1"/>
</dbReference>
<proteinExistence type="inferred from homology"/>
<dbReference type="SUPFAM" id="SSF48208">
    <property type="entry name" value="Six-hairpin glycosidases"/>
    <property type="match status" value="1"/>
</dbReference>
<keyword evidence="6" id="KW-0119">Carbohydrate metabolism</keyword>
<dbReference type="OrthoDB" id="10257085at2759"/>
<dbReference type="InterPro" id="IPR008928">
    <property type="entry name" value="6-hairpin_glycosidase_sf"/>
</dbReference>
<comment type="catalytic activity">
    <reaction evidence="1">
        <text>Endohydrolysis of (1-&gt;4)-beta-D-glucosidic linkages in cellulose, lichenin and cereal beta-D-glucans.</text>
        <dbReference type="EC" id="3.2.1.4"/>
    </reaction>
</comment>
<dbReference type="Gene3D" id="1.50.10.10">
    <property type="match status" value="1"/>
</dbReference>
<comment type="caution">
    <text evidence="12">The sequence shown here is derived from an EMBL/GenBank/DDBJ whole genome shotgun (WGS) entry which is preliminary data.</text>
</comment>
<evidence type="ECO:0000256" key="10">
    <source>
        <dbReference type="SAM" id="SignalP"/>
    </source>
</evidence>
<keyword evidence="7" id="KW-0326">Glycosidase</keyword>
<dbReference type="Proteomes" id="UP000319731">
    <property type="component" value="Unassembled WGS sequence"/>
</dbReference>
<dbReference type="GO" id="GO:0008810">
    <property type="term" value="F:cellulase activity"/>
    <property type="evidence" value="ECO:0007669"/>
    <property type="project" value="UniProtKB-EC"/>
</dbReference>
<dbReference type="AlphaFoldDB" id="A0A507BSG6"/>
<evidence type="ECO:0000256" key="8">
    <source>
        <dbReference type="ARBA" id="ARBA00023326"/>
    </source>
</evidence>
<evidence type="ECO:0000256" key="7">
    <source>
        <dbReference type="ARBA" id="ARBA00023295"/>
    </source>
</evidence>
<dbReference type="PANTHER" id="PTHR22298">
    <property type="entry name" value="ENDO-1,4-BETA-GLUCANASE"/>
    <property type="match status" value="1"/>
</dbReference>
<dbReference type="EC" id="3.2.1.4" evidence="3"/>
<evidence type="ECO:0000256" key="2">
    <source>
        <dbReference type="ARBA" id="ARBA00007072"/>
    </source>
</evidence>
<keyword evidence="8" id="KW-0624">Polysaccharide degradation</keyword>
<dbReference type="EMBL" id="QEAO01000062">
    <property type="protein sequence ID" value="TPX30612.1"/>
    <property type="molecule type" value="Genomic_DNA"/>
</dbReference>
<dbReference type="Pfam" id="PF00759">
    <property type="entry name" value="Glyco_hydro_9"/>
    <property type="match status" value="1"/>
</dbReference>
<protein>
    <recommendedName>
        <fullName evidence="3">cellulase</fullName>
        <ecNumber evidence="3">3.2.1.4</ecNumber>
    </recommendedName>
</protein>
<sequence>MGNMPSMRLWIQFFVIFCASHVLAAPTGNSQQAPNPVSSNKITDTYNRQYVFHPCHNVTNELECNLIMSLWFYEAQREGVLPSDTRVWWAQNNTFLTDGKDVGLDLVGGYNDAGDYPKYGLPGSYAMMMLAWSGVDYAHGFQLANQTSWLLKTIRWGTDFIIKCHPSKDVFYYQTGVGNDDDNYWGPPLQDPYQPRKSFSLSPKLPGTDVAAQASAALSAASIVFAAVDPTYSALLRQHARDLLDFANLYRGKYSAHLLDTRQHYGSSSYQDELALGFIWSYRATGNKTDLAQAESLYKKHGLGNVQPDPPSWDFKSPYVVVLLAALTNQAVYVNDAKAYFAQMINTPVVKTGAKPAVFKTPGGLLWFKFDSPPSLVNALATSYAMGYFTDFVNSTISTTAYTQIIDSQVRYVLGCNPRKASYVAASNPTSPRNLHHPYSQSSTNINSKTPNLYPLYGAIPGGPSVTDGFQDKRSNFDQSEPALDYNGPWVGLLARAVGQGLDLQCLASVSQ</sequence>
<evidence type="ECO:0000256" key="4">
    <source>
        <dbReference type="ARBA" id="ARBA00022801"/>
    </source>
</evidence>
<evidence type="ECO:0000256" key="3">
    <source>
        <dbReference type="ARBA" id="ARBA00012601"/>
    </source>
</evidence>
<evidence type="ECO:0000256" key="1">
    <source>
        <dbReference type="ARBA" id="ARBA00000966"/>
    </source>
</evidence>
<evidence type="ECO:0000259" key="11">
    <source>
        <dbReference type="Pfam" id="PF00759"/>
    </source>
</evidence>
<feature type="region of interest" description="Disordered" evidence="9">
    <location>
        <begin position="425"/>
        <end position="445"/>
    </location>
</feature>
<dbReference type="InterPro" id="IPR012341">
    <property type="entry name" value="6hp_glycosidase-like_sf"/>
</dbReference>